<evidence type="ECO:0000313" key="3">
    <source>
        <dbReference type="Proteomes" id="UP000225706"/>
    </source>
</evidence>
<accession>A0A2B4R7R4</accession>
<name>A0A2B4R7R4_STYPI</name>
<dbReference type="OrthoDB" id="5379943at2759"/>
<evidence type="ECO:0000313" key="2">
    <source>
        <dbReference type="EMBL" id="PFX13691.1"/>
    </source>
</evidence>
<feature type="compositionally biased region" description="Basic residues" evidence="1">
    <location>
        <begin position="242"/>
        <end position="258"/>
    </location>
</feature>
<organism evidence="2 3">
    <name type="scientific">Stylophora pistillata</name>
    <name type="common">Smooth cauliflower coral</name>
    <dbReference type="NCBI Taxonomy" id="50429"/>
    <lineage>
        <taxon>Eukaryota</taxon>
        <taxon>Metazoa</taxon>
        <taxon>Cnidaria</taxon>
        <taxon>Anthozoa</taxon>
        <taxon>Hexacorallia</taxon>
        <taxon>Scleractinia</taxon>
        <taxon>Astrocoeniina</taxon>
        <taxon>Pocilloporidae</taxon>
        <taxon>Stylophora</taxon>
    </lineage>
</organism>
<comment type="caution">
    <text evidence="2">The sequence shown here is derived from an EMBL/GenBank/DDBJ whole genome shotgun (WGS) entry which is preliminary data.</text>
</comment>
<keyword evidence="3" id="KW-1185">Reference proteome</keyword>
<protein>
    <submittedName>
        <fullName evidence="2">Membrane primary amine oxidase</fullName>
    </submittedName>
</protein>
<dbReference type="AlphaFoldDB" id="A0A2B4R7R4"/>
<evidence type="ECO:0000256" key="1">
    <source>
        <dbReference type="SAM" id="MobiDB-lite"/>
    </source>
</evidence>
<dbReference type="GO" id="GO:0009308">
    <property type="term" value="P:amine metabolic process"/>
    <property type="evidence" value="ECO:0007669"/>
    <property type="project" value="InterPro"/>
</dbReference>
<dbReference type="Proteomes" id="UP000225706">
    <property type="component" value="Unassembled WGS sequence"/>
</dbReference>
<gene>
    <name evidence="2" type="primary">AOC3</name>
    <name evidence="2" type="ORF">AWC38_SpisGene22206</name>
</gene>
<dbReference type="GO" id="GO:0008131">
    <property type="term" value="F:primary methylamine oxidase activity"/>
    <property type="evidence" value="ECO:0007669"/>
    <property type="project" value="InterPro"/>
</dbReference>
<dbReference type="InterPro" id="IPR036460">
    <property type="entry name" value="Cu_amine_oxidase_C_sf"/>
</dbReference>
<dbReference type="Gene3D" id="2.70.98.20">
    <property type="entry name" value="Copper amine oxidase, catalytic domain"/>
    <property type="match status" value="1"/>
</dbReference>
<feature type="region of interest" description="Disordered" evidence="1">
    <location>
        <begin position="227"/>
        <end position="258"/>
    </location>
</feature>
<dbReference type="EMBL" id="LSMT01000915">
    <property type="protein sequence ID" value="PFX13691.1"/>
    <property type="molecule type" value="Genomic_DNA"/>
</dbReference>
<sequence>MVDDLLCALGEFKANMEYRNVDFNADKNKQYEAVRKAMAKKYSSGDVDLFGPEETTAIPEDVEESQRKELVEKVKSEKALIKKGYSRVMEEIKELRKKFCNAVTTGSISSSGKLVMEFYDVMSMQAVSSSMMCIAQTMSRSFEMLAHALALPEQGMTQPSYTAVPFMSQPQGLMYMLHSEDIPNTATAANPASFYLRPYNFFDEDPSMASHDAVFISPTENGEFDINPFGTPEGPACAAKSKPLRCKGGSQRKPRQQQ</sequence>
<dbReference type="GO" id="GO:0048038">
    <property type="term" value="F:quinone binding"/>
    <property type="evidence" value="ECO:0007669"/>
    <property type="project" value="InterPro"/>
</dbReference>
<dbReference type="GO" id="GO:0005507">
    <property type="term" value="F:copper ion binding"/>
    <property type="evidence" value="ECO:0007669"/>
    <property type="project" value="InterPro"/>
</dbReference>
<proteinExistence type="predicted"/>
<reference evidence="3" key="1">
    <citation type="journal article" date="2017" name="bioRxiv">
        <title>Comparative analysis of the genomes of Stylophora pistillata and Acropora digitifera provides evidence for extensive differences between species of corals.</title>
        <authorList>
            <person name="Voolstra C.R."/>
            <person name="Li Y."/>
            <person name="Liew Y.J."/>
            <person name="Baumgarten S."/>
            <person name="Zoccola D."/>
            <person name="Flot J.-F."/>
            <person name="Tambutte S."/>
            <person name="Allemand D."/>
            <person name="Aranda M."/>
        </authorList>
    </citation>
    <scope>NUCLEOTIDE SEQUENCE [LARGE SCALE GENOMIC DNA]</scope>
</reference>
<dbReference type="SUPFAM" id="SSF49998">
    <property type="entry name" value="Amine oxidase catalytic domain"/>
    <property type="match status" value="1"/>
</dbReference>